<evidence type="ECO:0000313" key="5">
    <source>
        <dbReference type="RefSeq" id="XP_013782705.2"/>
    </source>
</evidence>
<feature type="transmembrane region" description="Helical" evidence="2">
    <location>
        <begin position="599"/>
        <end position="625"/>
    </location>
</feature>
<feature type="region of interest" description="Disordered" evidence="1">
    <location>
        <begin position="678"/>
        <end position="699"/>
    </location>
</feature>
<dbReference type="SUPFAM" id="SSF82866">
    <property type="entry name" value="Multidrug efflux transporter AcrB transmembrane domain"/>
    <property type="match status" value="2"/>
</dbReference>
<protein>
    <submittedName>
        <fullName evidence="5">Niemann-Pick C1 protein-like isoform X1</fullName>
    </submittedName>
</protein>
<feature type="transmembrane region" description="Helical" evidence="2">
    <location>
        <begin position="94"/>
        <end position="116"/>
    </location>
</feature>
<keyword evidence="2" id="KW-1133">Transmembrane helix</keyword>
<feature type="transmembrane region" description="Helical" evidence="2">
    <location>
        <begin position="246"/>
        <end position="266"/>
    </location>
</feature>
<feature type="transmembrane region" description="Helical" evidence="2">
    <location>
        <begin position="31"/>
        <end position="52"/>
    </location>
</feature>
<dbReference type="Pfam" id="PF12349">
    <property type="entry name" value="Sterol-sensing"/>
    <property type="match status" value="1"/>
</dbReference>
<feature type="domain" description="SSD" evidence="3">
    <location>
        <begin position="30"/>
        <end position="195"/>
    </location>
</feature>
<dbReference type="PANTHER" id="PTHR45727:SF2">
    <property type="entry name" value="NPC INTRACELLULAR CHOLESTEROL TRANSPORTER 1"/>
    <property type="match status" value="1"/>
</dbReference>
<evidence type="ECO:0000259" key="3">
    <source>
        <dbReference type="PROSITE" id="PS50156"/>
    </source>
</evidence>
<feature type="transmembrane region" description="Helical" evidence="2">
    <location>
        <begin position="560"/>
        <end position="578"/>
    </location>
</feature>
<dbReference type="InterPro" id="IPR053958">
    <property type="entry name" value="HMGCR/SNAP/NPC1-like_SSD"/>
</dbReference>
<feature type="transmembrane region" description="Helical" evidence="2">
    <location>
        <begin position="637"/>
        <end position="664"/>
    </location>
</feature>
<organism evidence="4 5">
    <name type="scientific">Limulus polyphemus</name>
    <name type="common">Atlantic horseshoe crab</name>
    <dbReference type="NCBI Taxonomy" id="6850"/>
    <lineage>
        <taxon>Eukaryota</taxon>
        <taxon>Metazoa</taxon>
        <taxon>Ecdysozoa</taxon>
        <taxon>Arthropoda</taxon>
        <taxon>Chelicerata</taxon>
        <taxon>Merostomata</taxon>
        <taxon>Xiphosura</taxon>
        <taxon>Limulidae</taxon>
        <taxon>Limulus</taxon>
    </lineage>
</organism>
<feature type="transmembrane region" description="Helical" evidence="2">
    <location>
        <begin position="172"/>
        <end position="195"/>
    </location>
</feature>
<keyword evidence="2" id="KW-0472">Membrane</keyword>
<feature type="transmembrane region" description="Helical" evidence="2">
    <location>
        <begin position="64"/>
        <end position="88"/>
    </location>
</feature>
<feature type="transmembrane region" description="Helical" evidence="2">
    <location>
        <begin position="535"/>
        <end position="554"/>
    </location>
</feature>
<reference evidence="5" key="1">
    <citation type="submission" date="2025-08" db="UniProtKB">
        <authorList>
            <consortium name="RefSeq"/>
        </authorList>
    </citation>
    <scope>IDENTIFICATION</scope>
    <source>
        <tissue evidence="5">Muscle</tissue>
    </source>
</reference>
<sequence>MKKYSNPNMTISFSSERSIQDELDRESQSDVITILISYLIMFAYVSIALGRFQGFQHVLVNSKVTLGLGGVVIVLLSVTSSLGIFSYAGVPATLLIIEVIPFLVLAVGVDNIFILVQAYHRDNRLEMESREEQIGRILGEVAPSLLLASFSESSCFFLGALSSMPAVHIFSLYAGLALLIDFLLQITCFVALLSLDSRRAEAHRFDVLCCAKAEKHELLGNHGNSWLFIVFKNYYAPFLMKTPVRVTVLTIFVGWLCSSVAVLNQIDVGLDQKLSMPQDSYVVKYFEALNKYLSVGAPVYFVVKDGYNYSDHQQQNLICASSGCSQHSLLSQLSRAANLSSQTYIAHSATSWIDDYFSWAANPSCCHVFQNHSYCPLAEAHLKHCNSCNIVDPHDRRVLSSDFVTYLPSFLSENPLSVCPKGGHAAYFSGVELLHNDTKIGATYFMTYHTVLKTSKDFTEAYKWAHDISTNITHMLRINGTDEDASVFPYSIFYVFYEQYLTMWHDTISNLAITISAVFVVTLILLCLDVHSSIIIVLTIILIIINLMGLMYWWNISLNGVSLVNLVMAVGISVEFCSHITKAFGKSLKKTRVLRSQDALARMGSSVLSGITLTKFGGIVVLGFAKSQIFEVFYFRMYLGIVLIGASHGLIFLPVLLSIAGPALKQARLRGRKLSSFSESNSPVVKGTSLPEDSVGGYI</sequence>
<dbReference type="RefSeq" id="XP_013782705.2">
    <property type="nucleotide sequence ID" value="XM_013927251.2"/>
</dbReference>
<feature type="transmembrane region" description="Helical" evidence="2">
    <location>
        <begin position="508"/>
        <end position="528"/>
    </location>
</feature>
<name>A0ABM1BIJ4_LIMPO</name>
<keyword evidence="2" id="KW-0812">Transmembrane</keyword>
<dbReference type="Gene3D" id="1.20.1640.10">
    <property type="entry name" value="Multidrug efflux transporter AcrB transmembrane domain"/>
    <property type="match status" value="2"/>
</dbReference>
<dbReference type="PANTHER" id="PTHR45727">
    <property type="entry name" value="NPC INTRACELLULAR CHOLESTEROL TRANSPORTER 1"/>
    <property type="match status" value="1"/>
</dbReference>
<dbReference type="InterPro" id="IPR000731">
    <property type="entry name" value="SSD"/>
</dbReference>
<dbReference type="Proteomes" id="UP000694941">
    <property type="component" value="Unplaced"/>
</dbReference>
<evidence type="ECO:0000256" key="1">
    <source>
        <dbReference type="SAM" id="MobiDB-lite"/>
    </source>
</evidence>
<gene>
    <name evidence="5" type="primary">LOC106466934</name>
</gene>
<keyword evidence="4" id="KW-1185">Reference proteome</keyword>
<accession>A0ABM1BIJ4</accession>
<evidence type="ECO:0000256" key="2">
    <source>
        <dbReference type="SAM" id="Phobius"/>
    </source>
</evidence>
<evidence type="ECO:0000313" key="4">
    <source>
        <dbReference type="Proteomes" id="UP000694941"/>
    </source>
</evidence>
<dbReference type="GeneID" id="106466934"/>
<dbReference type="PROSITE" id="PS50156">
    <property type="entry name" value="SSD"/>
    <property type="match status" value="1"/>
</dbReference>
<proteinExistence type="predicted"/>